<protein>
    <submittedName>
        <fullName evidence="1">Uncharacterized protein</fullName>
    </submittedName>
</protein>
<reference evidence="1 2" key="1">
    <citation type="journal article" date="2021" name="Int. J. Syst. Evol. Microbiol.">
        <title>Reticulibacter mediterranei gen. nov., sp. nov., within the new family Reticulibacteraceae fam. nov., and Ktedonospora formicarum gen. nov., sp. nov., Ktedonobacter robiniae sp. nov., Dictyobacter formicarum sp. nov. and Dictyobacter arantiisoli sp. nov., belonging to the class Ktedonobacteria.</title>
        <authorList>
            <person name="Yabe S."/>
            <person name="Zheng Y."/>
            <person name="Wang C.M."/>
            <person name="Sakai Y."/>
            <person name="Abe K."/>
            <person name="Yokota A."/>
            <person name="Donadio S."/>
            <person name="Cavaletti L."/>
            <person name="Monciardini P."/>
        </authorList>
    </citation>
    <scope>NUCLEOTIDE SEQUENCE [LARGE SCALE GENOMIC DNA]</scope>
    <source>
        <strain evidence="1 2">SOSP1-30</strain>
    </source>
</reference>
<dbReference type="EMBL" id="BNJG01000003">
    <property type="protein sequence ID" value="GHO59214.1"/>
    <property type="molecule type" value="Genomic_DNA"/>
</dbReference>
<evidence type="ECO:0000313" key="2">
    <source>
        <dbReference type="Proteomes" id="UP000654345"/>
    </source>
</evidence>
<proteinExistence type="predicted"/>
<keyword evidence="2" id="KW-1185">Reference proteome</keyword>
<accession>A0ABQ3V2V9</accession>
<organism evidence="1 2">
    <name type="scientific">Ktedonobacter robiniae</name>
    <dbReference type="NCBI Taxonomy" id="2778365"/>
    <lineage>
        <taxon>Bacteria</taxon>
        <taxon>Bacillati</taxon>
        <taxon>Chloroflexota</taxon>
        <taxon>Ktedonobacteria</taxon>
        <taxon>Ktedonobacterales</taxon>
        <taxon>Ktedonobacteraceae</taxon>
        <taxon>Ktedonobacter</taxon>
    </lineage>
</organism>
<comment type="caution">
    <text evidence="1">The sequence shown here is derived from an EMBL/GenBank/DDBJ whole genome shotgun (WGS) entry which is preliminary data.</text>
</comment>
<gene>
    <name evidence="1" type="ORF">KSB_76890</name>
</gene>
<dbReference type="Proteomes" id="UP000654345">
    <property type="component" value="Unassembled WGS sequence"/>
</dbReference>
<dbReference type="CDD" id="cd14332">
    <property type="entry name" value="UBA_RuvA_C"/>
    <property type="match status" value="1"/>
</dbReference>
<evidence type="ECO:0000313" key="1">
    <source>
        <dbReference type="EMBL" id="GHO59214.1"/>
    </source>
</evidence>
<dbReference type="RefSeq" id="WP_201375421.1">
    <property type="nucleotide sequence ID" value="NZ_BNJG01000003.1"/>
</dbReference>
<sequence length="137" mass="15116">MNTVHQKVASDDERCVPFARVPSDVFQAMPSGVPLPSLLEDIGEVIKCVDDLLDDVERCRSALLSLGYWTIDAKETDATQALLAHVSIAQEGLTHLEALIREGICQPMRQELLFFEASSTPYVHQLTSHTLQALKGI</sequence>
<name>A0ABQ3V2V9_9CHLR</name>
<dbReference type="InterPro" id="IPR011114">
    <property type="entry name" value="RuvA_C"/>
</dbReference>